<reference evidence="6" key="1">
    <citation type="submission" date="2021-01" db="EMBL/GenBank/DDBJ databases">
        <title>Adiantum capillus-veneris genome.</title>
        <authorList>
            <person name="Fang Y."/>
            <person name="Liao Q."/>
        </authorList>
    </citation>
    <scope>NUCLEOTIDE SEQUENCE</scope>
    <source>
        <strain evidence="6">H3</strain>
        <tissue evidence="6">Leaf</tissue>
    </source>
</reference>
<evidence type="ECO:0000259" key="5">
    <source>
        <dbReference type="PROSITE" id="PS50600"/>
    </source>
</evidence>
<keyword evidence="7" id="KW-1185">Reference proteome</keyword>
<dbReference type="InterPro" id="IPR038765">
    <property type="entry name" value="Papain-like_cys_pep_sf"/>
</dbReference>
<dbReference type="SUPFAM" id="SSF54001">
    <property type="entry name" value="Cysteine proteinases"/>
    <property type="match status" value="1"/>
</dbReference>
<gene>
    <name evidence="6" type="ORF">GOP47_0010206</name>
</gene>
<feature type="compositionally biased region" description="Basic and acidic residues" evidence="4">
    <location>
        <begin position="311"/>
        <end position="340"/>
    </location>
</feature>
<evidence type="ECO:0000256" key="4">
    <source>
        <dbReference type="SAM" id="MobiDB-lite"/>
    </source>
</evidence>
<dbReference type="PROSITE" id="PS50600">
    <property type="entry name" value="ULP_PROTEASE"/>
    <property type="match status" value="1"/>
</dbReference>
<name>A0A9D4ZII2_ADICA</name>
<dbReference type="GO" id="GO:0008234">
    <property type="term" value="F:cysteine-type peptidase activity"/>
    <property type="evidence" value="ECO:0007669"/>
    <property type="project" value="InterPro"/>
</dbReference>
<evidence type="ECO:0000256" key="3">
    <source>
        <dbReference type="ARBA" id="ARBA00022801"/>
    </source>
</evidence>
<accession>A0A9D4ZII2</accession>
<organism evidence="6 7">
    <name type="scientific">Adiantum capillus-veneris</name>
    <name type="common">Maidenhair fern</name>
    <dbReference type="NCBI Taxonomy" id="13818"/>
    <lineage>
        <taxon>Eukaryota</taxon>
        <taxon>Viridiplantae</taxon>
        <taxon>Streptophyta</taxon>
        <taxon>Embryophyta</taxon>
        <taxon>Tracheophyta</taxon>
        <taxon>Polypodiopsida</taxon>
        <taxon>Polypodiidae</taxon>
        <taxon>Polypodiales</taxon>
        <taxon>Pteridineae</taxon>
        <taxon>Pteridaceae</taxon>
        <taxon>Vittarioideae</taxon>
        <taxon>Adiantum</taxon>
    </lineage>
</organism>
<dbReference type="OrthoDB" id="1970645at2759"/>
<evidence type="ECO:0000256" key="2">
    <source>
        <dbReference type="ARBA" id="ARBA00022670"/>
    </source>
</evidence>
<dbReference type="GO" id="GO:0006508">
    <property type="term" value="P:proteolysis"/>
    <property type="evidence" value="ECO:0007669"/>
    <property type="project" value="UniProtKB-KW"/>
</dbReference>
<feature type="region of interest" description="Disordered" evidence="4">
    <location>
        <begin position="1"/>
        <end position="31"/>
    </location>
</feature>
<dbReference type="EMBL" id="JABFUD020000010">
    <property type="protein sequence ID" value="KAI5074245.1"/>
    <property type="molecule type" value="Genomic_DNA"/>
</dbReference>
<sequence>MGDPAAARRRTQKHETQGATGTLQKRKWQEKNKPQREVVAAVFLNPQALEQLQKCLLDQMVLVHPKRPIYQVLVEEKVLKTLNALGPKVEVLMKGDNHVAFVPLEAQDVQILKSFDNDISDTLVMIFLRMIKEELLEGAQDEVFIIDCQISYRLDERKSPQELIAWFTHCNPSVRNIILPYISRNHWSLVMLDMQEKVVLYLNSIEKQHTWISKVPQQKDNHKCGWYLLYNAKAMLDHVYKSETSQLSITTYTELDVAHFCIKKIESMIYIFNANSWSNCKACSKEKLEFDRREATDDDLSKFFKEMEWSEDEYHLAEESPSQKEEIYKKDPPIDPHVEEFVEDGDLQKSPMPEPSVVSTS</sequence>
<comment type="caution">
    <text evidence="6">The sequence shown here is derived from an EMBL/GenBank/DDBJ whole genome shotgun (WGS) entry which is preliminary data.</text>
</comment>
<evidence type="ECO:0000313" key="7">
    <source>
        <dbReference type="Proteomes" id="UP000886520"/>
    </source>
</evidence>
<keyword evidence="3" id="KW-0378">Hydrolase</keyword>
<feature type="domain" description="Ubiquitin-like protease family profile" evidence="5">
    <location>
        <begin position="102"/>
        <end position="235"/>
    </location>
</feature>
<dbReference type="InterPro" id="IPR003653">
    <property type="entry name" value="Peptidase_C48_C"/>
</dbReference>
<proteinExistence type="inferred from homology"/>
<evidence type="ECO:0000256" key="1">
    <source>
        <dbReference type="ARBA" id="ARBA00005234"/>
    </source>
</evidence>
<protein>
    <recommendedName>
        <fullName evidence="5">Ubiquitin-like protease family profile domain-containing protein</fullName>
    </recommendedName>
</protein>
<dbReference type="AlphaFoldDB" id="A0A9D4ZII2"/>
<dbReference type="Proteomes" id="UP000886520">
    <property type="component" value="Chromosome 10"/>
</dbReference>
<evidence type="ECO:0000313" key="6">
    <source>
        <dbReference type="EMBL" id="KAI5074245.1"/>
    </source>
</evidence>
<keyword evidence="2" id="KW-0645">Protease</keyword>
<feature type="region of interest" description="Disordered" evidence="4">
    <location>
        <begin position="311"/>
        <end position="361"/>
    </location>
</feature>
<dbReference type="Gene3D" id="3.40.395.10">
    <property type="entry name" value="Adenoviral Proteinase, Chain A"/>
    <property type="match status" value="1"/>
</dbReference>
<comment type="similarity">
    <text evidence="1">Belongs to the peptidase C48 family.</text>
</comment>